<keyword evidence="2" id="KW-0805">Transcription regulation</keyword>
<dbReference type="SUPFAM" id="SSF55455">
    <property type="entry name" value="SRF-like"/>
    <property type="match status" value="1"/>
</dbReference>
<gene>
    <name evidence="8" type="ORF">SLEP1_g8384</name>
</gene>
<dbReference type="GO" id="GO:0000978">
    <property type="term" value="F:RNA polymerase II cis-regulatory region sequence-specific DNA binding"/>
    <property type="evidence" value="ECO:0007669"/>
    <property type="project" value="TreeGrafter"/>
</dbReference>
<evidence type="ECO:0000256" key="6">
    <source>
        <dbReference type="SAM" id="MobiDB-lite"/>
    </source>
</evidence>
<dbReference type="SMART" id="SM00432">
    <property type="entry name" value="MADS"/>
    <property type="match status" value="1"/>
</dbReference>
<dbReference type="PROSITE" id="PS50066">
    <property type="entry name" value="MADS_BOX_2"/>
    <property type="match status" value="1"/>
</dbReference>
<dbReference type="InterPro" id="IPR002100">
    <property type="entry name" value="TF_MADSbox"/>
</dbReference>
<evidence type="ECO:0000313" key="9">
    <source>
        <dbReference type="Proteomes" id="UP001054252"/>
    </source>
</evidence>
<dbReference type="AlphaFoldDB" id="A0AAV5IAJ8"/>
<dbReference type="GO" id="GO:0005634">
    <property type="term" value="C:nucleus"/>
    <property type="evidence" value="ECO:0007669"/>
    <property type="project" value="UniProtKB-SubCell"/>
</dbReference>
<name>A0AAV5IAJ8_9ROSI</name>
<keyword evidence="3" id="KW-0238">DNA-binding</keyword>
<organism evidence="8 9">
    <name type="scientific">Rubroshorea leprosula</name>
    <dbReference type="NCBI Taxonomy" id="152421"/>
    <lineage>
        <taxon>Eukaryota</taxon>
        <taxon>Viridiplantae</taxon>
        <taxon>Streptophyta</taxon>
        <taxon>Embryophyta</taxon>
        <taxon>Tracheophyta</taxon>
        <taxon>Spermatophyta</taxon>
        <taxon>Magnoliopsida</taxon>
        <taxon>eudicotyledons</taxon>
        <taxon>Gunneridae</taxon>
        <taxon>Pentapetalae</taxon>
        <taxon>rosids</taxon>
        <taxon>malvids</taxon>
        <taxon>Malvales</taxon>
        <taxon>Dipterocarpaceae</taxon>
        <taxon>Rubroshorea</taxon>
    </lineage>
</organism>
<dbReference type="InterPro" id="IPR036879">
    <property type="entry name" value="TF_MADSbox_sf"/>
</dbReference>
<comment type="caution">
    <text evidence="8">The sequence shown here is derived from an EMBL/GenBank/DDBJ whole genome shotgun (WGS) entry which is preliminary data.</text>
</comment>
<evidence type="ECO:0000256" key="1">
    <source>
        <dbReference type="ARBA" id="ARBA00004123"/>
    </source>
</evidence>
<sequence>MAGIPSAGRRRTQIRRIRSANAQQVAFSKRHSGLVKKASELCTLCAVEAAFAIFSPGVKAFFSFGHPSVGPVVKRIANFGTPASDSSQNVPNDDEATLCELNKQYSNPLQELEAEKKWAEELKKMRMEGQKKRGLMIRTVEDLSLEELVKWKSTLDVVLEKLKKRVQGLSVDVASPTPTSIGVSDASICDPEEDSSADSYGHDIGHED</sequence>
<keyword evidence="5" id="KW-0539">Nucleus</keyword>
<dbReference type="GO" id="GO:0046983">
    <property type="term" value="F:protein dimerization activity"/>
    <property type="evidence" value="ECO:0007669"/>
    <property type="project" value="InterPro"/>
</dbReference>
<dbReference type="EMBL" id="BPVZ01000008">
    <property type="protein sequence ID" value="GKU94963.1"/>
    <property type="molecule type" value="Genomic_DNA"/>
</dbReference>
<feature type="domain" description="MADS-box" evidence="7">
    <location>
        <begin position="7"/>
        <end position="55"/>
    </location>
</feature>
<proteinExistence type="predicted"/>
<keyword evidence="4" id="KW-0804">Transcription</keyword>
<dbReference type="GO" id="GO:0000981">
    <property type="term" value="F:DNA-binding transcription factor activity, RNA polymerase II-specific"/>
    <property type="evidence" value="ECO:0007669"/>
    <property type="project" value="TreeGrafter"/>
</dbReference>
<accession>A0AAV5IAJ8</accession>
<dbReference type="PANTHER" id="PTHR11945">
    <property type="entry name" value="MADS BOX PROTEIN"/>
    <property type="match status" value="1"/>
</dbReference>
<reference evidence="8 9" key="1">
    <citation type="journal article" date="2021" name="Commun. Biol.">
        <title>The genome of Shorea leprosula (Dipterocarpaceae) highlights the ecological relevance of drought in aseasonal tropical rainforests.</title>
        <authorList>
            <person name="Ng K.K.S."/>
            <person name="Kobayashi M.J."/>
            <person name="Fawcett J.A."/>
            <person name="Hatakeyama M."/>
            <person name="Paape T."/>
            <person name="Ng C.H."/>
            <person name="Ang C.C."/>
            <person name="Tnah L.H."/>
            <person name="Lee C.T."/>
            <person name="Nishiyama T."/>
            <person name="Sese J."/>
            <person name="O'Brien M.J."/>
            <person name="Copetti D."/>
            <person name="Mohd Noor M.I."/>
            <person name="Ong R.C."/>
            <person name="Putra M."/>
            <person name="Sireger I.Z."/>
            <person name="Indrioko S."/>
            <person name="Kosugi Y."/>
            <person name="Izuno A."/>
            <person name="Isagi Y."/>
            <person name="Lee S.L."/>
            <person name="Shimizu K.K."/>
        </authorList>
    </citation>
    <scope>NUCLEOTIDE SEQUENCE [LARGE SCALE GENOMIC DNA]</scope>
    <source>
        <strain evidence="8">214</strain>
    </source>
</reference>
<evidence type="ECO:0000256" key="5">
    <source>
        <dbReference type="ARBA" id="ARBA00023242"/>
    </source>
</evidence>
<keyword evidence="9" id="KW-1185">Reference proteome</keyword>
<evidence type="ECO:0000256" key="3">
    <source>
        <dbReference type="ARBA" id="ARBA00023125"/>
    </source>
</evidence>
<dbReference type="Pfam" id="PF00319">
    <property type="entry name" value="SRF-TF"/>
    <property type="match status" value="1"/>
</dbReference>
<evidence type="ECO:0000256" key="4">
    <source>
        <dbReference type="ARBA" id="ARBA00023163"/>
    </source>
</evidence>
<evidence type="ECO:0000256" key="2">
    <source>
        <dbReference type="ARBA" id="ARBA00023015"/>
    </source>
</evidence>
<dbReference type="PANTHER" id="PTHR11945:SF696">
    <property type="entry name" value="BOX PROTEIN, PUTATIVE-RELATED"/>
    <property type="match status" value="1"/>
</dbReference>
<evidence type="ECO:0000259" key="7">
    <source>
        <dbReference type="PROSITE" id="PS50066"/>
    </source>
</evidence>
<feature type="region of interest" description="Disordered" evidence="6">
    <location>
        <begin position="174"/>
        <end position="208"/>
    </location>
</feature>
<comment type="subcellular location">
    <subcellularLocation>
        <location evidence="1">Nucleus</location>
    </subcellularLocation>
</comment>
<protein>
    <recommendedName>
        <fullName evidence="7">MADS-box domain-containing protein</fullName>
    </recommendedName>
</protein>
<dbReference type="Gene3D" id="3.40.1810.10">
    <property type="entry name" value="Transcription factor, MADS-box"/>
    <property type="match status" value="1"/>
</dbReference>
<dbReference type="Proteomes" id="UP001054252">
    <property type="component" value="Unassembled WGS sequence"/>
</dbReference>
<evidence type="ECO:0000313" key="8">
    <source>
        <dbReference type="EMBL" id="GKU94963.1"/>
    </source>
</evidence>
<dbReference type="PRINTS" id="PR00404">
    <property type="entry name" value="MADSDOMAIN"/>
</dbReference>